<dbReference type="InterPro" id="IPR011764">
    <property type="entry name" value="Biotin_carboxylation_dom"/>
</dbReference>
<dbReference type="InterPro" id="IPR001882">
    <property type="entry name" value="Biotin_BS"/>
</dbReference>
<dbReference type="InterPro" id="IPR048429">
    <property type="entry name" value="MCC_alpha_BT"/>
</dbReference>
<feature type="domain" description="Lipoyl-binding" evidence="7">
    <location>
        <begin position="571"/>
        <end position="652"/>
    </location>
</feature>
<dbReference type="InterPro" id="IPR011054">
    <property type="entry name" value="Rudment_hybrid_motif"/>
</dbReference>
<dbReference type="InterPro" id="IPR005482">
    <property type="entry name" value="Biotin_COase_C"/>
</dbReference>
<dbReference type="InterPro" id="IPR000089">
    <property type="entry name" value="Biotin_lipoyl"/>
</dbReference>
<evidence type="ECO:0000313" key="10">
    <source>
        <dbReference type="EMBL" id="UTI64747.1"/>
    </source>
</evidence>
<protein>
    <submittedName>
        <fullName evidence="10">Biotin/lipoyl-binding protein</fullName>
    </submittedName>
</protein>
<dbReference type="PROSITE" id="PS50968">
    <property type="entry name" value="BIOTINYL_LIPOYL"/>
    <property type="match status" value="1"/>
</dbReference>
<dbReference type="Gene3D" id="2.40.50.100">
    <property type="match status" value="1"/>
</dbReference>
<comment type="cofactor">
    <cofactor evidence="1">
        <name>biotin</name>
        <dbReference type="ChEBI" id="CHEBI:57586"/>
    </cofactor>
</comment>
<dbReference type="PROSITE" id="PS00866">
    <property type="entry name" value="CPSASE_1"/>
    <property type="match status" value="1"/>
</dbReference>
<evidence type="ECO:0000256" key="3">
    <source>
        <dbReference type="ARBA" id="ARBA00022741"/>
    </source>
</evidence>
<keyword evidence="5" id="KW-0092">Biotin</keyword>
<dbReference type="Pfam" id="PF02785">
    <property type="entry name" value="Biotin_carb_C"/>
    <property type="match status" value="1"/>
</dbReference>
<dbReference type="Gene3D" id="3.30.470.20">
    <property type="entry name" value="ATP-grasp fold, B domain"/>
    <property type="match status" value="1"/>
</dbReference>
<dbReference type="InterPro" id="IPR005479">
    <property type="entry name" value="CPAse_ATP-bd"/>
</dbReference>
<keyword evidence="11" id="KW-1185">Reference proteome</keyword>
<dbReference type="EMBL" id="CP098502">
    <property type="protein sequence ID" value="UTI64747.1"/>
    <property type="molecule type" value="Genomic_DNA"/>
</dbReference>
<dbReference type="SUPFAM" id="SSF51230">
    <property type="entry name" value="Single hybrid motif"/>
    <property type="match status" value="1"/>
</dbReference>
<dbReference type="Pfam" id="PF21139">
    <property type="entry name" value="BT_MCC_alpha"/>
    <property type="match status" value="1"/>
</dbReference>
<dbReference type="Pfam" id="PF02786">
    <property type="entry name" value="CPSase_L_D2"/>
    <property type="match status" value="1"/>
</dbReference>
<evidence type="ECO:0000256" key="5">
    <source>
        <dbReference type="ARBA" id="ARBA00023267"/>
    </source>
</evidence>
<dbReference type="SUPFAM" id="SSF56059">
    <property type="entry name" value="Glutathione synthetase ATP-binding domain-like"/>
    <property type="match status" value="1"/>
</dbReference>
<evidence type="ECO:0000259" key="7">
    <source>
        <dbReference type="PROSITE" id="PS50968"/>
    </source>
</evidence>
<evidence type="ECO:0000259" key="8">
    <source>
        <dbReference type="PROSITE" id="PS50975"/>
    </source>
</evidence>
<dbReference type="CDD" id="cd06850">
    <property type="entry name" value="biotinyl_domain"/>
    <property type="match status" value="1"/>
</dbReference>
<keyword evidence="2" id="KW-0436">Ligase</keyword>
<dbReference type="SUPFAM" id="SSF52440">
    <property type="entry name" value="PreATP-grasp domain"/>
    <property type="match status" value="1"/>
</dbReference>
<dbReference type="Proteomes" id="UP001056035">
    <property type="component" value="Chromosome"/>
</dbReference>
<feature type="domain" description="Biotin carboxylation" evidence="9">
    <location>
        <begin position="2"/>
        <end position="449"/>
    </location>
</feature>
<dbReference type="InterPro" id="IPR005481">
    <property type="entry name" value="BC-like_N"/>
</dbReference>
<dbReference type="PROSITE" id="PS00867">
    <property type="entry name" value="CPSASE_2"/>
    <property type="match status" value="1"/>
</dbReference>
<evidence type="ECO:0000256" key="6">
    <source>
        <dbReference type="PROSITE-ProRule" id="PRU00409"/>
    </source>
</evidence>
<dbReference type="PANTHER" id="PTHR18866">
    <property type="entry name" value="CARBOXYLASE:PYRUVATE/ACETYL-COA/PROPIONYL-COA CARBOXYLASE"/>
    <property type="match status" value="1"/>
</dbReference>
<evidence type="ECO:0000313" key="11">
    <source>
        <dbReference type="Proteomes" id="UP001056035"/>
    </source>
</evidence>
<dbReference type="PROSITE" id="PS00188">
    <property type="entry name" value="BIOTIN"/>
    <property type="match status" value="1"/>
</dbReference>
<dbReference type="Pfam" id="PF00289">
    <property type="entry name" value="Biotin_carb_N"/>
    <property type="match status" value="1"/>
</dbReference>
<dbReference type="SMART" id="SM00878">
    <property type="entry name" value="Biotin_carb_C"/>
    <property type="match status" value="1"/>
</dbReference>
<keyword evidence="3 6" id="KW-0547">Nucleotide-binding</keyword>
<evidence type="ECO:0000256" key="2">
    <source>
        <dbReference type="ARBA" id="ARBA00022598"/>
    </source>
</evidence>
<accession>A0ABY5DUI5</accession>
<dbReference type="Pfam" id="PF00364">
    <property type="entry name" value="Biotin_lipoyl"/>
    <property type="match status" value="1"/>
</dbReference>
<dbReference type="InterPro" id="IPR016185">
    <property type="entry name" value="PreATP-grasp_dom_sf"/>
</dbReference>
<dbReference type="InterPro" id="IPR011053">
    <property type="entry name" value="Single_hybrid_motif"/>
</dbReference>
<dbReference type="SUPFAM" id="SSF51246">
    <property type="entry name" value="Rudiment single hybrid motif"/>
    <property type="match status" value="1"/>
</dbReference>
<sequence length="654" mass="67612">MTITRLLVANRGEIARRVFATCRRLGISTVAVYSEPDAGALFVREADVAVALGGATPAESYLRGDAVIAAALAAGADAIHPGYGFLSENAAFAAAVAEAGLVWVGPSPEAITAMGSKIGARERMEAAGVPVLPGAHLSDGEDVAAAAARVGFPLLVKASAGGGGKGMRVVASAEALAGAVEAAQREAGSAFGDATVFLERYAPRSRHVEVQLMGDAHGTVVALHERDCSVQRRHQKVIEEAPSPAVTPALRTALCDAAVKAGEALGYTGAGTVEFLLVLPDDGSQPTDFFFLEVNTRLQVEHPVTELVTGLDLVELQLHVAAGHPLPDAVHEAPLDGWAMEARLYAEDPANDFLPVTGTLSRFAVPDGVRVDTGVESGSEISPYYDPMIAKVIAHGATREEAARRLADALARAEVQGTVTNRDFLVRVLRSEAFLGGSADTTWLDATADVAALAAPLLGPDETRAAALAAALAGAAARRAEATVLTAVPSGWRNNPAVPQSARFATAHDEELEVAYRFDRTGRQLAEPEAVVLHRVTPELVELTAGGLRRTYRVGPDAVSTPDGEAPLRELPRFTDPSAQVAAGSLTSPMPGTVLRVLVEAGATVTAGTPLLVLEAMKMEHEIVAPADGVVGALPVAAGDQVAAGQVLAVIDGD</sequence>
<dbReference type="InterPro" id="IPR050856">
    <property type="entry name" value="Biotin_carboxylase_complex"/>
</dbReference>
<feature type="domain" description="ATP-grasp" evidence="8">
    <location>
        <begin position="121"/>
        <end position="322"/>
    </location>
</feature>
<dbReference type="InterPro" id="IPR011761">
    <property type="entry name" value="ATP-grasp"/>
</dbReference>
<dbReference type="PROSITE" id="PS50979">
    <property type="entry name" value="BC"/>
    <property type="match status" value="1"/>
</dbReference>
<dbReference type="PANTHER" id="PTHR18866:SF126">
    <property type="entry name" value="BIOTIN CARBOXYLASE"/>
    <property type="match status" value="1"/>
</dbReference>
<organism evidence="10 11">
    <name type="scientific">Paraconexibacter antarcticus</name>
    <dbReference type="NCBI Taxonomy" id="2949664"/>
    <lineage>
        <taxon>Bacteria</taxon>
        <taxon>Bacillati</taxon>
        <taxon>Actinomycetota</taxon>
        <taxon>Thermoleophilia</taxon>
        <taxon>Solirubrobacterales</taxon>
        <taxon>Paraconexibacteraceae</taxon>
        <taxon>Paraconexibacter</taxon>
    </lineage>
</organism>
<dbReference type="PROSITE" id="PS50975">
    <property type="entry name" value="ATP_GRASP"/>
    <property type="match status" value="1"/>
</dbReference>
<gene>
    <name evidence="10" type="ORF">NBH00_00715</name>
</gene>
<proteinExistence type="predicted"/>
<reference evidence="10 11" key="1">
    <citation type="submission" date="2022-06" db="EMBL/GenBank/DDBJ databases">
        <title>Paraconexibacter antarcticus.</title>
        <authorList>
            <person name="Kim C.S."/>
        </authorList>
    </citation>
    <scope>NUCLEOTIDE SEQUENCE [LARGE SCALE GENOMIC DNA]</scope>
    <source>
        <strain evidence="10 11">02-257</strain>
    </source>
</reference>
<evidence type="ECO:0000259" key="9">
    <source>
        <dbReference type="PROSITE" id="PS50979"/>
    </source>
</evidence>
<keyword evidence="4 6" id="KW-0067">ATP-binding</keyword>
<name>A0ABY5DUI5_9ACTN</name>
<evidence type="ECO:0000256" key="1">
    <source>
        <dbReference type="ARBA" id="ARBA00001953"/>
    </source>
</evidence>
<evidence type="ECO:0000256" key="4">
    <source>
        <dbReference type="ARBA" id="ARBA00022840"/>
    </source>
</evidence>